<dbReference type="PANTHER" id="PTHR19136:SF81">
    <property type="entry name" value="MOLYBDENUM COFACTOR GUANYLYLTRANSFERASE"/>
    <property type="match status" value="1"/>
</dbReference>
<dbReference type="STRING" id="262209.AWH69_07730"/>
<organism evidence="4 5">
    <name type="scientific">Janibacter melonis</name>
    <dbReference type="NCBI Taxonomy" id="262209"/>
    <lineage>
        <taxon>Bacteria</taxon>
        <taxon>Bacillati</taxon>
        <taxon>Actinomycetota</taxon>
        <taxon>Actinomycetes</taxon>
        <taxon>Micrococcales</taxon>
        <taxon>Intrasporangiaceae</taxon>
        <taxon>Janibacter</taxon>
    </lineage>
</organism>
<accession>A0A176QE10</accession>
<dbReference type="InterPro" id="IPR029044">
    <property type="entry name" value="Nucleotide-diphossugar_trans"/>
</dbReference>
<evidence type="ECO:0000259" key="2">
    <source>
        <dbReference type="Pfam" id="PF12804"/>
    </source>
</evidence>
<sequence>MSAVEYDVVVVAGGAGSRLGGAVKADLTVDGERLLDRVLAATGSASTRVLVGRGIDAPDDVVRTLEDPPSGGPAAGTDAGLQAVTSPARWTLLLASDLADPAAGIATLLEAAARTDEDGEDDVDGICLAGDAEHPQWLFGIHRTAALRGAVESLDTVRNRSMKALLSSLRLTTVAVDPAAVADIDTPTDARTWQAQRPADAPREPRLRGDAATVQRWRQWVEMACEAVEVDPDLVDVAGIHVLTKQVAHGYDRPLAPVSSYVLGLAVGAAQARGEEVDQVALRRAIVATIEQAPPVPEEQS</sequence>
<dbReference type="PANTHER" id="PTHR19136">
    <property type="entry name" value="MOLYBDENUM COFACTOR GUANYLYLTRANSFERASE"/>
    <property type="match status" value="1"/>
</dbReference>
<evidence type="ECO:0000259" key="3">
    <source>
        <dbReference type="Pfam" id="PF20058"/>
    </source>
</evidence>
<name>A0A176QE10_9MICO</name>
<evidence type="ECO:0000313" key="5">
    <source>
        <dbReference type="Proteomes" id="UP000076976"/>
    </source>
</evidence>
<dbReference type="Proteomes" id="UP000076976">
    <property type="component" value="Unassembled WGS sequence"/>
</dbReference>
<gene>
    <name evidence="4" type="ORF">AWH69_07730</name>
</gene>
<feature type="domain" description="DUF6457" evidence="3">
    <location>
        <begin position="215"/>
        <end position="286"/>
    </location>
</feature>
<keyword evidence="1" id="KW-0808">Transferase</keyword>
<reference evidence="4 5" key="1">
    <citation type="submission" date="2016-01" db="EMBL/GenBank/DDBJ databases">
        <title>Janibacter melonis strain CD11_4 genome sequencing and assembly.</title>
        <authorList>
            <person name="Nair G.R."/>
            <person name="Kaur G."/>
            <person name="Chander A.M."/>
            <person name="Mayilraj S."/>
        </authorList>
    </citation>
    <scope>NUCLEOTIDE SEQUENCE [LARGE SCALE GENOMIC DNA]</scope>
    <source>
        <strain evidence="4 5">CD11-4</strain>
    </source>
</reference>
<keyword evidence="5" id="KW-1185">Reference proteome</keyword>
<evidence type="ECO:0000256" key="1">
    <source>
        <dbReference type="ARBA" id="ARBA00022679"/>
    </source>
</evidence>
<feature type="domain" description="MobA-like NTP transferase" evidence="2">
    <location>
        <begin position="8"/>
        <end position="167"/>
    </location>
</feature>
<protein>
    <submittedName>
        <fullName evidence="4">Uncharacterized protein</fullName>
    </submittedName>
</protein>
<proteinExistence type="predicted"/>
<comment type="caution">
    <text evidence="4">The sequence shown here is derived from an EMBL/GenBank/DDBJ whole genome shotgun (WGS) entry which is preliminary data.</text>
</comment>
<dbReference type="InterPro" id="IPR025877">
    <property type="entry name" value="MobA-like_NTP_Trfase"/>
</dbReference>
<dbReference type="RefSeq" id="WP_068273743.1">
    <property type="nucleotide sequence ID" value="NZ_LQZG01000002.1"/>
</dbReference>
<evidence type="ECO:0000313" key="4">
    <source>
        <dbReference type="EMBL" id="OAB87903.1"/>
    </source>
</evidence>
<dbReference type="SUPFAM" id="SSF53448">
    <property type="entry name" value="Nucleotide-diphospho-sugar transferases"/>
    <property type="match status" value="1"/>
</dbReference>
<dbReference type="InterPro" id="IPR045598">
    <property type="entry name" value="DUF6457"/>
</dbReference>
<dbReference type="Pfam" id="PF20058">
    <property type="entry name" value="DUF6457"/>
    <property type="match status" value="1"/>
</dbReference>
<dbReference type="GO" id="GO:0016779">
    <property type="term" value="F:nucleotidyltransferase activity"/>
    <property type="evidence" value="ECO:0007669"/>
    <property type="project" value="TreeGrafter"/>
</dbReference>
<dbReference type="Gene3D" id="3.90.550.10">
    <property type="entry name" value="Spore Coat Polysaccharide Biosynthesis Protein SpsA, Chain A"/>
    <property type="match status" value="1"/>
</dbReference>
<dbReference type="EMBL" id="LQZG01000002">
    <property type="protein sequence ID" value="OAB87903.1"/>
    <property type="molecule type" value="Genomic_DNA"/>
</dbReference>
<dbReference type="Pfam" id="PF12804">
    <property type="entry name" value="NTP_transf_3"/>
    <property type="match status" value="1"/>
</dbReference>
<dbReference type="AlphaFoldDB" id="A0A176QE10"/>